<reference evidence="1" key="1">
    <citation type="journal article" date="2015" name="Nature">
        <title>Complex archaea that bridge the gap between prokaryotes and eukaryotes.</title>
        <authorList>
            <person name="Spang A."/>
            <person name="Saw J.H."/>
            <person name="Jorgensen S.L."/>
            <person name="Zaremba-Niedzwiedzka K."/>
            <person name="Martijn J."/>
            <person name="Lind A.E."/>
            <person name="van Eijk R."/>
            <person name="Schleper C."/>
            <person name="Guy L."/>
            <person name="Ettema T.J."/>
        </authorList>
    </citation>
    <scope>NUCLEOTIDE SEQUENCE</scope>
</reference>
<protein>
    <submittedName>
        <fullName evidence="1">Uncharacterized protein</fullName>
    </submittedName>
</protein>
<accession>A0A0F9E192</accession>
<sequence>MFNESFPSFEERADLIRMEFDKRAPKIRLSIFAYLVEAGILGHKDMNTEEFIDLMAKVNEFISSDVEEYATDVAALEPELSNSVDVPKDISILTLGEDDPYGQGGAGSL</sequence>
<organism evidence="1">
    <name type="scientific">marine sediment metagenome</name>
    <dbReference type="NCBI Taxonomy" id="412755"/>
    <lineage>
        <taxon>unclassified sequences</taxon>
        <taxon>metagenomes</taxon>
        <taxon>ecological metagenomes</taxon>
    </lineage>
</organism>
<evidence type="ECO:0000313" key="1">
    <source>
        <dbReference type="EMBL" id="KKL59861.1"/>
    </source>
</evidence>
<comment type="caution">
    <text evidence="1">The sequence shown here is derived from an EMBL/GenBank/DDBJ whole genome shotgun (WGS) entry which is preliminary data.</text>
</comment>
<dbReference type="AlphaFoldDB" id="A0A0F9E192"/>
<dbReference type="EMBL" id="LAZR01029343">
    <property type="protein sequence ID" value="KKL59861.1"/>
    <property type="molecule type" value="Genomic_DNA"/>
</dbReference>
<proteinExistence type="predicted"/>
<name>A0A0F9E192_9ZZZZ</name>
<gene>
    <name evidence="1" type="ORF">LCGC14_2211080</name>
</gene>